<evidence type="ECO:0000313" key="2">
    <source>
        <dbReference type="EMBL" id="PRX59595.1"/>
    </source>
</evidence>
<dbReference type="Pfam" id="PF06197">
    <property type="entry name" value="DUF998"/>
    <property type="match status" value="1"/>
</dbReference>
<dbReference type="OrthoDB" id="8159487at2"/>
<proteinExistence type="predicted"/>
<evidence type="ECO:0000256" key="1">
    <source>
        <dbReference type="SAM" id="Phobius"/>
    </source>
</evidence>
<dbReference type="RefSeq" id="WP_106247778.1">
    <property type="nucleotide sequence ID" value="NZ_JBFAIL010000005.1"/>
</dbReference>
<comment type="caution">
    <text evidence="2">The sequence shown here is derived from an EMBL/GenBank/DDBJ whole genome shotgun (WGS) entry which is preliminary data.</text>
</comment>
<feature type="transmembrane region" description="Helical" evidence="1">
    <location>
        <begin position="156"/>
        <end position="179"/>
    </location>
</feature>
<keyword evidence="1" id="KW-1133">Transmembrane helix</keyword>
<name>A0A2T0MNN5_9ACTN</name>
<dbReference type="Proteomes" id="UP000238312">
    <property type="component" value="Unassembled WGS sequence"/>
</dbReference>
<gene>
    <name evidence="2" type="ORF">B0I32_11938</name>
</gene>
<organism evidence="2 3">
    <name type="scientific">Nonomuraea fuscirosea</name>
    <dbReference type="NCBI Taxonomy" id="1291556"/>
    <lineage>
        <taxon>Bacteria</taxon>
        <taxon>Bacillati</taxon>
        <taxon>Actinomycetota</taxon>
        <taxon>Actinomycetes</taxon>
        <taxon>Streptosporangiales</taxon>
        <taxon>Streptosporangiaceae</taxon>
        <taxon>Nonomuraea</taxon>
    </lineage>
</organism>
<reference evidence="2 3" key="1">
    <citation type="submission" date="2018-03" db="EMBL/GenBank/DDBJ databases">
        <title>Genomic Encyclopedia of Type Strains, Phase III (KMG-III): the genomes of soil and plant-associated and newly described type strains.</title>
        <authorList>
            <person name="Whitman W."/>
        </authorList>
    </citation>
    <scope>NUCLEOTIDE SEQUENCE [LARGE SCALE GENOMIC DNA]</scope>
    <source>
        <strain evidence="2 3">CGMCC 4.7104</strain>
    </source>
</reference>
<keyword evidence="1" id="KW-0812">Transmembrane</keyword>
<dbReference type="AlphaFoldDB" id="A0A2T0MNN5"/>
<feature type="transmembrane region" description="Helical" evidence="1">
    <location>
        <begin position="125"/>
        <end position="144"/>
    </location>
</feature>
<keyword evidence="3" id="KW-1185">Reference proteome</keyword>
<feature type="transmembrane region" description="Helical" evidence="1">
    <location>
        <begin position="81"/>
        <end position="101"/>
    </location>
</feature>
<accession>A0A2T0MNN5</accession>
<feature type="transmembrane region" description="Helical" evidence="1">
    <location>
        <begin position="191"/>
        <end position="211"/>
    </location>
</feature>
<feature type="transmembrane region" description="Helical" evidence="1">
    <location>
        <begin position="7"/>
        <end position="27"/>
    </location>
</feature>
<sequence>MLKQIGLRCGVVAGPLFMLVLLIQGAVRDGYDPIRHAGSSLELGSRLGWIQQANFLLAGVLVIVFALALPGALREHGRQPALGPLLVALWGAGLIGAGVFLDDPVSGYPPGTPALTVPPTLHGDLHGKISLVGFLALAVACFVFTRRFAGWGEGRWALYSALSGILFSIGFVLFVAASLQVNGLVEVGGLIQRLTVGIGWLWLTLLAIHLIRMPGGLLRVGGNRAARRQP</sequence>
<feature type="transmembrane region" description="Helical" evidence="1">
    <location>
        <begin position="47"/>
        <end position="69"/>
    </location>
</feature>
<evidence type="ECO:0000313" key="3">
    <source>
        <dbReference type="Proteomes" id="UP000238312"/>
    </source>
</evidence>
<dbReference type="EMBL" id="PVNG01000019">
    <property type="protein sequence ID" value="PRX59595.1"/>
    <property type="molecule type" value="Genomic_DNA"/>
</dbReference>
<dbReference type="InterPro" id="IPR009339">
    <property type="entry name" value="DUF998"/>
</dbReference>
<keyword evidence="1" id="KW-0472">Membrane</keyword>
<protein>
    <submittedName>
        <fullName evidence="2">Uncharacterized protein DUF998</fullName>
    </submittedName>
</protein>